<keyword evidence="7" id="KW-1185">Reference proteome</keyword>
<evidence type="ECO:0000256" key="3">
    <source>
        <dbReference type="ARBA" id="ARBA00023098"/>
    </source>
</evidence>
<feature type="short sequence motif" description="DGA/G" evidence="4">
    <location>
        <begin position="183"/>
        <end position="185"/>
    </location>
</feature>
<keyword evidence="2 4" id="KW-0442">Lipid degradation</keyword>
<evidence type="ECO:0000256" key="1">
    <source>
        <dbReference type="ARBA" id="ARBA00022801"/>
    </source>
</evidence>
<dbReference type="Pfam" id="PF01734">
    <property type="entry name" value="Patatin"/>
    <property type="match status" value="1"/>
</dbReference>
<feature type="domain" description="PNPLA" evidence="5">
    <location>
        <begin position="18"/>
        <end position="196"/>
    </location>
</feature>
<reference evidence="6" key="1">
    <citation type="submission" date="2021-02" db="EMBL/GenBank/DDBJ databases">
        <title>Genome sequence Cadophora malorum strain M34.</title>
        <authorList>
            <person name="Stefanovic E."/>
            <person name="Vu D."/>
            <person name="Scully C."/>
            <person name="Dijksterhuis J."/>
            <person name="Roader J."/>
            <person name="Houbraken J."/>
        </authorList>
    </citation>
    <scope>NUCLEOTIDE SEQUENCE</scope>
    <source>
        <strain evidence="6">M34</strain>
    </source>
</reference>
<dbReference type="Gene3D" id="3.40.1090.10">
    <property type="entry name" value="Cytosolic phospholipase A2 catalytic domain"/>
    <property type="match status" value="1"/>
</dbReference>
<dbReference type="Gene3D" id="3.40.50.300">
    <property type="entry name" value="P-loop containing nucleotide triphosphate hydrolases"/>
    <property type="match status" value="1"/>
</dbReference>
<proteinExistence type="predicted"/>
<dbReference type="GO" id="GO:0046486">
    <property type="term" value="P:glycerolipid metabolic process"/>
    <property type="evidence" value="ECO:0007669"/>
    <property type="project" value="UniProtKB-ARBA"/>
</dbReference>
<keyword evidence="1 4" id="KW-0378">Hydrolase</keyword>
<feature type="short sequence motif" description="GXGXXG" evidence="4">
    <location>
        <begin position="22"/>
        <end position="27"/>
    </location>
</feature>
<name>A0A8H8BRF4_9HELO</name>
<feature type="active site" description="Nucleophile" evidence="4">
    <location>
        <position position="64"/>
    </location>
</feature>
<dbReference type="Proteomes" id="UP000664132">
    <property type="component" value="Unassembled WGS sequence"/>
</dbReference>
<dbReference type="InterPro" id="IPR016035">
    <property type="entry name" value="Acyl_Trfase/lysoPLipase"/>
</dbReference>
<feature type="short sequence motif" description="GXSXG" evidence="4">
    <location>
        <begin position="62"/>
        <end position="66"/>
    </location>
</feature>
<dbReference type="PANTHER" id="PTHR24185:SF1">
    <property type="entry name" value="CALCIUM-INDEPENDENT PHOSPHOLIPASE A2-GAMMA"/>
    <property type="match status" value="1"/>
</dbReference>
<dbReference type="PANTHER" id="PTHR24185">
    <property type="entry name" value="CALCIUM-INDEPENDENT PHOSPHOLIPASE A2-GAMMA"/>
    <property type="match status" value="1"/>
</dbReference>
<sequence length="1078" mass="121439">MAATSSTAPQQARPLRLLSLDGGGIRGLSELFILDAIMYGVEREGNLESEALPADYFDMICGTSTGGLIAILLGRLRLSVPEAIKKYGELSRFVFEDKIGLSSKGKSKAIRLEEAIRNVLVEKLGAGRDEDTMLESGRSTGCKTFVCAVPARNVSAPRFGTTLRKYGKSLEPREPGIEEEFVDGGLGNNNPVKLVVQEAIDEYDSERRVGCIVSIGTGRARAPGFTDPKGFQRILPTELIEVLKQIATDCDKVADEMSEKYRDCPGLYHRLNVEVGMDDIALGEWDRLHEVKTHTMAYLERRDMKRKIKEIVDILLGKDDSAIPLHGLDGRLHVPKPHPNYFNFPTYSVTGFVARPGPIETLSRHLEGEEHRNSSSSIAIFVLQGMGGCGKSQLALEYCKARLNAKHKTIVWIDATSSETTMLSFTKIAEAMLKPAFDASDMEGNFRYVQKELDKATQTWLVVFDNYDEPKSFHGNQLKEYFPTTGPGSILVTSRLEVVRSLGHHSLDVEQLLEAEALEILLRRTRRSRSEQELTDATNIIKRLGYHALAIDQAGAYILKRQMDFSVYLSHYNRQREKVLNEAPEIWDYMKMSKNSAEGGQICTVFATLKLSLDSISGEEQERKDKEHILTLMAFLDINRLTDTMFAPYGSANEDWIALCQDADGWNECAFQDVLSELHNLSLLQSLKINSSAAFFTIHPLVQDWLKARIGKEQAKEYVVESMLVLSAYLFKHGARDHFDNADFHAKQFMLAHVDATILAKQEFYDGWSFLQGPDLLSAGSAYFGILARQGRYHQAAEICGAVLSGWTNGRGEEHPNALAAMHNLSSCLKYQEKYEEGEPLLRKCITISIKIHGKEALETLRSMDALTDLLTRQEKYEEADSTSAEAMEVSMRVLGRDREETISIVRVRAVVLMYLGNYSKAANMNKENLGISKRVLGGQHRQTLTIMNNLALCLNEMEEFGEAEMVLREGLSLGEKIYGPHHPETLTVIHNLAVNLYKQAKLTEAEELFWRAYPGYESVHGWQHPDYIDFLGWMVVCLRDLDKYEEAERIINMIPESKRKTRRQRLEARKLRMAVRD</sequence>
<dbReference type="GO" id="GO:0019369">
    <property type="term" value="P:arachidonate metabolic process"/>
    <property type="evidence" value="ECO:0007669"/>
    <property type="project" value="TreeGrafter"/>
</dbReference>
<dbReference type="GO" id="GO:0043531">
    <property type="term" value="F:ADP binding"/>
    <property type="evidence" value="ECO:0007669"/>
    <property type="project" value="InterPro"/>
</dbReference>
<evidence type="ECO:0000313" key="7">
    <source>
        <dbReference type="Proteomes" id="UP000664132"/>
    </source>
</evidence>
<dbReference type="SUPFAM" id="SSF52540">
    <property type="entry name" value="P-loop containing nucleoside triphosphate hydrolases"/>
    <property type="match status" value="1"/>
</dbReference>
<dbReference type="Pfam" id="PF13424">
    <property type="entry name" value="TPR_12"/>
    <property type="match status" value="2"/>
</dbReference>
<feature type="active site" description="Proton acceptor" evidence="4">
    <location>
        <position position="183"/>
    </location>
</feature>
<protein>
    <recommendedName>
        <fullName evidence="5">PNPLA domain-containing protein</fullName>
    </recommendedName>
</protein>
<keyword evidence="3 4" id="KW-0443">Lipid metabolism</keyword>
<accession>A0A8H8BRF4</accession>
<dbReference type="OrthoDB" id="626167at2759"/>
<dbReference type="Gene3D" id="1.25.40.10">
    <property type="entry name" value="Tetratricopeptide repeat domain"/>
    <property type="match status" value="2"/>
</dbReference>
<dbReference type="SUPFAM" id="SSF48452">
    <property type="entry name" value="TPR-like"/>
    <property type="match status" value="2"/>
</dbReference>
<dbReference type="PROSITE" id="PS51635">
    <property type="entry name" value="PNPLA"/>
    <property type="match status" value="1"/>
</dbReference>
<dbReference type="InterPro" id="IPR002182">
    <property type="entry name" value="NB-ARC"/>
</dbReference>
<dbReference type="AlphaFoldDB" id="A0A8H8BRF4"/>
<dbReference type="InterPro" id="IPR002641">
    <property type="entry name" value="PNPLA_dom"/>
</dbReference>
<evidence type="ECO:0000256" key="2">
    <source>
        <dbReference type="ARBA" id="ARBA00022963"/>
    </source>
</evidence>
<comment type="caution">
    <text evidence="6">The sequence shown here is derived from an EMBL/GenBank/DDBJ whole genome shotgun (WGS) entry which is preliminary data.</text>
</comment>
<dbReference type="InterPro" id="IPR011990">
    <property type="entry name" value="TPR-like_helical_dom_sf"/>
</dbReference>
<gene>
    <name evidence="6" type="ORF">IFR04_004717</name>
</gene>
<dbReference type="SUPFAM" id="SSF52151">
    <property type="entry name" value="FabD/lysophospholipase-like"/>
    <property type="match status" value="1"/>
</dbReference>
<dbReference type="GO" id="GO:0016020">
    <property type="term" value="C:membrane"/>
    <property type="evidence" value="ECO:0007669"/>
    <property type="project" value="TreeGrafter"/>
</dbReference>
<evidence type="ECO:0000313" key="6">
    <source>
        <dbReference type="EMBL" id="KAG4422090.1"/>
    </source>
</evidence>
<dbReference type="Pfam" id="PF00931">
    <property type="entry name" value="NB-ARC"/>
    <property type="match status" value="1"/>
</dbReference>
<dbReference type="InterPro" id="IPR027417">
    <property type="entry name" value="P-loop_NTPase"/>
</dbReference>
<dbReference type="EMBL" id="JAFJYH010000054">
    <property type="protein sequence ID" value="KAG4422090.1"/>
    <property type="molecule type" value="Genomic_DNA"/>
</dbReference>
<evidence type="ECO:0000259" key="5">
    <source>
        <dbReference type="PROSITE" id="PS51635"/>
    </source>
</evidence>
<dbReference type="GO" id="GO:0047499">
    <property type="term" value="F:calcium-independent phospholipase A2 activity"/>
    <property type="evidence" value="ECO:0007669"/>
    <property type="project" value="TreeGrafter"/>
</dbReference>
<evidence type="ECO:0000256" key="4">
    <source>
        <dbReference type="PROSITE-ProRule" id="PRU01161"/>
    </source>
</evidence>
<organism evidence="6 7">
    <name type="scientific">Cadophora malorum</name>
    <dbReference type="NCBI Taxonomy" id="108018"/>
    <lineage>
        <taxon>Eukaryota</taxon>
        <taxon>Fungi</taxon>
        <taxon>Dikarya</taxon>
        <taxon>Ascomycota</taxon>
        <taxon>Pezizomycotina</taxon>
        <taxon>Leotiomycetes</taxon>
        <taxon>Helotiales</taxon>
        <taxon>Ploettnerulaceae</taxon>
        <taxon>Cadophora</taxon>
    </lineage>
</organism>
<dbReference type="GO" id="GO:0016042">
    <property type="term" value="P:lipid catabolic process"/>
    <property type="evidence" value="ECO:0007669"/>
    <property type="project" value="UniProtKB-UniRule"/>
</dbReference>